<dbReference type="AlphaFoldDB" id="A0A2G1WAP5"/>
<evidence type="ECO:0000313" key="3">
    <source>
        <dbReference type="Proteomes" id="UP000225740"/>
    </source>
</evidence>
<evidence type="ECO:0000313" key="1">
    <source>
        <dbReference type="EMBL" id="PHQ36107.1"/>
    </source>
</evidence>
<organism evidence="1 3">
    <name type="scientific">Rhodopirellula bahusiensis</name>
    <dbReference type="NCBI Taxonomy" id="2014065"/>
    <lineage>
        <taxon>Bacteria</taxon>
        <taxon>Pseudomonadati</taxon>
        <taxon>Planctomycetota</taxon>
        <taxon>Planctomycetia</taxon>
        <taxon>Pirellulales</taxon>
        <taxon>Pirellulaceae</taxon>
        <taxon>Rhodopirellula</taxon>
    </lineage>
</organism>
<name>A0A2G1WAP5_9BACT</name>
<accession>A0A2G1WAP5</accession>
<comment type="caution">
    <text evidence="1">The sequence shown here is derived from an EMBL/GenBank/DDBJ whole genome shotgun (WGS) entry which is preliminary data.</text>
</comment>
<evidence type="ECO:0000313" key="2">
    <source>
        <dbReference type="EMBL" id="PHQ36116.1"/>
    </source>
</evidence>
<reference evidence="1 3" key="1">
    <citation type="submission" date="2017-06" db="EMBL/GenBank/DDBJ databases">
        <title>Description of Rhodopirellula bahusiensis sp. nov.</title>
        <authorList>
            <person name="Kizina J."/>
            <person name="Harder J."/>
        </authorList>
    </citation>
    <scope>NUCLEOTIDE SEQUENCE [LARGE SCALE GENOMIC DNA]</scope>
    <source>
        <strain evidence="1 3">SWK21</strain>
    </source>
</reference>
<dbReference type="RefSeq" id="WP_143549168.1">
    <property type="nucleotide sequence ID" value="NZ_NIZW01000003.1"/>
</dbReference>
<dbReference type="OrthoDB" id="9795222at2"/>
<keyword evidence="3" id="KW-1185">Reference proteome</keyword>
<dbReference type="Proteomes" id="UP000225740">
    <property type="component" value="Unassembled WGS sequence"/>
</dbReference>
<protein>
    <submittedName>
        <fullName evidence="1">Uncharacterized protein</fullName>
    </submittedName>
</protein>
<dbReference type="EMBL" id="NIZW01000003">
    <property type="protein sequence ID" value="PHQ36107.1"/>
    <property type="molecule type" value="Genomic_DNA"/>
</dbReference>
<dbReference type="EMBL" id="NIZW01000003">
    <property type="protein sequence ID" value="PHQ36116.1"/>
    <property type="molecule type" value="Genomic_DNA"/>
</dbReference>
<gene>
    <name evidence="1" type="ORF">CEE69_05325</name>
    <name evidence="2" type="ORF">CEE69_05380</name>
</gene>
<sequence>MSHKVLKDHAHVFCQMFYGWRMQSDLETFAALPDGALTVDVLAGTCVHDSCGALETYIAGEMSAWFKHQLDERGIPLADIKSAMLFVDLVRVPPPKKKRGITFDWRGRGVIQTDSREYVSELAESHTWIPAS</sequence>
<dbReference type="GeneID" id="90607660"/>
<proteinExistence type="predicted"/>